<proteinExistence type="predicted"/>
<dbReference type="AlphaFoldDB" id="A0AA35M1N8"/>
<dbReference type="Proteomes" id="UP001160390">
    <property type="component" value="Unassembled WGS sequence"/>
</dbReference>
<comment type="caution">
    <text evidence="2">The sequence shown here is derived from an EMBL/GenBank/DDBJ whole genome shotgun (WGS) entry which is preliminary data.</text>
</comment>
<name>A0AA35M1N8_9HYPO</name>
<reference evidence="2" key="1">
    <citation type="submission" date="2023-01" db="EMBL/GenBank/DDBJ databases">
        <authorList>
            <person name="Piombo E."/>
        </authorList>
    </citation>
    <scope>NUCLEOTIDE SEQUENCE</scope>
</reference>
<gene>
    <name evidence="2" type="ORF">CCHLO57077_00008447</name>
</gene>
<evidence type="ECO:0000259" key="1">
    <source>
        <dbReference type="Pfam" id="PF20183"/>
    </source>
</evidence>
<dbReference type="EMBL" id="CABFNP030000868">
    <property type="protein sequence ID" value="CAI6088767.1"/>
    <property type="molecule type" value="Genomic_DNA"/>
</dbReference>
<accession>A0AA35M1N8</accession>
<dbReference type="InterPro" id="IPR046676">
    <property type="entry name" value="DUF6546"/>
</dbReference>
<dbReference type="Pfam" id="PF20183">
    <property type="entry name" value="DUF6546"/>
    <property type="match status" value="1"/>
</dbReference>
<keyword evidence="3" id="KW-1185">Reference proteome</keyword>
<feature type="domain" description="DUF6546" evidence="1">
    <location>
        <begin position="40"/>
        <end position="164"/>
    </location>
</feature>
<evidence type="ECO:0000313" key="3">
    <source>
        <dbReference type="Proteomes" id="UP001160390"/>
    </source>
</evidence>
<sequence length="181" mass="20316">MFVGFENFNKTVHHIIPSHAEVIRTPAPAVSRAASIMPMTFILAFHDEWRWPNLTPFRFTLKLFLTVASIVEVSSMLKLAAAAAARMLRLETIEFCNRRRVLEATLQYRRGAGVTRRVIWDLFLEPDYHSRGLTVIANGILGSGTNFASPADAIKSLKLTNLVIRPISLHNIILEHIIQAG</sequence>
<evidence type="ECO:0000313" key="2">
    <source>
        <dbReference type="EMBL" id="CAI6088767.1"/>
    </source>
</evidence>
<organism evidence="2 3">
    <name type="scientific">Clonostachys chloroleuca</name>
    <dbReference type="NCBI Taxonomy" id="1926264"/>
    <lineage>
        <taxon>Eukaryota</taxon>
        <taxon>Fungi</taxon>
        <taxon>Dikarya</taxon>
        <taxon>Ascomycota</taxon>
        <taxon>Pezizomycotina</taxon>
        <taxon>Sordariomycetes</taxon>
        <taxon>Hypocreomycetidae</taxon>
        <taxon>Hypocreales</taxon>
        <taxon>Bionectriaceae</taxon>
        <taxon>Clonostachys</taxon>
    </lineage>
</organism>
<protein>
    <recommendedName>
        <fullName evidence="1">DUF6546 domain-containing protein</fullName>
    </recommendedName>
</protein>